<dbReference type="EMBL" id="CDMY01000235">
    <property type="protein sequence ID" value="CEL95699.1"/>
    <property type="molecule type" value="Genomic_DNA"/>
</dbReference>
<name>A0A0G4EGV9_VITBC</name>
<dbReference type="InParanoid" id="A0A0G4EGV9"/>
<evidence type="ECO:0000313" key="1">
    <source>
        <dbReference type="EMBL" id="CEL95699.1"/>
    </source>
</evidence>
<dbReference type="InterPro" id="IPR011333">
    <property type="entry name" value="SKP1/BTB/POZ_sf"/>
</dbReference>
<dbReference type="PhylomeDB" id="A0A0G4EGV9"/>
<evidence type="ECO:0000313" key="2">
    <source>
        <dbReference type="Proteomes" id="UP000041254"/>
    </source>
</evidence>
<accession>A0A0G4EGV9</accession>
<dbReference type="AlphaFoldDB" id="A0A0G4EGV9"/>
<reference evidence="1 2" key="1">
    <citation type="submission" date="2014-11" db="EMBL/GenBank/DDBJ databases">
        <authorList>
            <person name="Zhu J."/>
            <person name="Qi W."/>
            <person name="Song R."/>
        </authorList>
    </citation>
    <scope>NUCLEOTIDE SEQUENCE [LARGE SCALE GENOMIC DNA]</scope>
</reference>
<evidence type="ECO:0008006" key="3">
    <source>
        <dbReference type="Google" id="ProtNLM"/>
    </source>
</evidence>
<gene>
    <name evidence="1" type="ORF">Vbra_12022</name>
</gene>
<dbReference type="SUPFAM" id="SSF54695">
    <property type="entry name" value="POZ domain"/>
    <property type="match status" value="1"/>
</dbReference>
<protein>
    <recommendedName>
        <fullName evidence="3">Potassium channel tetramerisation-type BTB domain-containing protein</fullName>
    </recommendedName>
</protein>
<proteinExistence type="predicted"/>
<dbReference type="Proteomes" id="UP000041254">
    <property type="component" value="Unassembled WGS sequence"/>
</dbReference>
<keyword evidence="2" id="KW-1185">Reference proteome</keyword>
<dbReference type="VEuPathDB" id="CryptoDB:Vbra_12022"/>
<sequence>MPRNRSAHCSASLIVPLTSRMDVCLVPCRDLLGVLFPTNVGDKITLGTVEERGSCRSSDNGERLAKAYKVDGPMLLNVGGTVMTFPRDLLLHDGLKHTLLAVLLHRFGDWMLSNGNGTPFIDADPDYFKWLNVKLRYLRDNRIDVSEICEGCPSAFAFYHDRFFAKTDLTIEPQTGDDKSAAFRGFMAAMGAFIDSSVAGGKGGSEVLSVCVDGYTVATTDATLDDFTALYNRFTKLTGPVVDVRADHFYKVVDYVRRIRIAPDAATPLPTSSSFDELLYVCEMYGLMEQVYLSMIGKSHSHIECILKSSHGDCEFDTLVQRAQGLQGGLLFAIECECEARRHRFAVHVDGPLIAPSDPIPELHTGRLVTFYSISGAFEEGDSIVKVTVTGDKQWVDVASIHGALKDDQGEPRGKVSIAGGRLWLGCAEGELVSDLRHCQQWLWRSDLPVSKAYRGSFNDSGSATLAGSSHFTATRLEVYQVVSTCPADPILSADGLQALIYMTSDTPTTAKLLYKGDRDGWAHKTMLTKVGKAADLLFVIKDLGGHVLASHLKGQLKLPDKPTGVEKTTDCPVAFYSISGAFEEGDGTVRIAVPRNEHYVVVAGTEGENWGKVAIGGGRLLLGYGASAGDLRRCQQWLRRGDLPDGKTYRGSFDDDRHAILAATLKFTCADMEIYTLQASERWAA</sequence>
<organism evidence="1 2">
    <name type="scientific">Vitrella brassicaformis (strain CCMP3155)</name>
    <dbReference type="NCBI Taxonomy" id="1169540"/>
    <lineage>
        <taxon>Eukaryota</taxon>
        <taxon>Sar</taxon>
        <taxon>Alveolata</taxon>
        <taxon>Colpodellida</taxon>
        <taxon>Vitrellaceae</taxon>
        <taxon>Vitrella</taxon>
    </lineage>
</organism>
<dbReference type="Gene3D" id="3.30.710.10">
    <property type="entry name" value="Potassium Channel Kv1.1, Chain A"/>
    <property type="match status" value="1"/>
</dbReference>